<dbReference type="SUPFAM" id="SSF143113">
    <property type="entry name" value="NAP-like"/>
    <property type="match status" value="1"/>
</dbReference>
<sequence>MRSKKNIVEEDYISFHKDLSNKMSEKILHFEPKFRIKLCAMLYHHKQKQNLDKDLHNELLKLKRNYEKKTYEIIKQMNSLIKEEGTIILNDFSDISDHFTMPGDPNYLEPLAYPKIQKYWSSCIQNCTILQHQFTKKDQDIAQCLETIEISREETKTTKSFTLSFQFSQDQKYFTNSFVQVTFYLIDSVNAYRQESNAEFKIKTGNKETATTGIFLQLFQNVNLEEGLNKISDAHDLCTKLGRSYEIALIFKDELIPYSLEYYLNARTPNLKQEMLEKQLMEQYQEKKKIKSKFVQQQQEEADEELADEQYLEDNQCKQQ</sequence>
<dbReference type="Gene3D" id="3.30.1120.90">
    <property type="entry name" value="Nucleosome assembly protein"/>
    <property type="match status" value="1"/>
</dbReference>
<dbReference type="Pfam" id="PF00956">
    <property type="entry name" value="NAP"/>
    <property type="match status" value="1"/>
</dbReference>
<feature type="region of interest" description="Disordered" evidence="3">
    <location>
        <begin position="299"/>
        <end position="320"/>
    </location>
</feature>
<comment type="similarity">
    <text evidence="1 2">Belongs to the nucleosome assembly protein (NAP) family.</text>
</comment>
<dbReference type="GeneID" id="7837047"/>
<dbReference type="SMR" id="I7MIB2"/>
<dbReference type="OMA" id="RIKLCAM"/>
<dbReference type="KEGG" id="tet:TTHERM_00298540"/>
<dbReference type="InParanoid" id="I7MIB2"/>
<evidence type="ECO:0000256" key="3">
    <source>
        <dbReference type="SAM" id="MobiDB-lite"/>
    </source>
</evidence>
<dbReference type="HOGENOM" id="CLU_870118_0_0_1"/>
<protein>
    <submittedName>
        <fullName evidence="4">Nucleosome assembly protein</fullName>
    </submittedName>
</protein>
<dbReference type="EMBL" id="GG662449">
    <property type="protein sequence ID" value="EAS04243.1"/>
    <property type="molecule type" value="Genomic_DNA"/>
</dbReference>
<gene>
    <name evidence="4" type="ORF">TTHERM_00298540</name>
</gene>
<proteinExistence type="inferred from homology"/>
<accession>I7MIB2</accession>
<evidence type="ECO:0000313" key="4">
    <source>
        <dbReference type="EMBL" id="EAS04243.1"/>
    </source>
</evidence>
<evidence type="ECO:0000313" key="5">
    <source>
        <dbReference type="Proteomes" id="UP000009168"/>
    </source>
</evidence>
<dbReference type="GO" id="GO:0006334">
    <property type="term" value="P:nucleosome assembly"/>
    <property type="evidence" value="ECO:0007669"/>
    <property type="project" value="InterPro"/>
</dbReference>
<dbReference type="GO" id="GO:0005634">
    <property type="term" value="C:nucleus"/>
    <property type="evidence" value="ECO:0007669"/>
    <property type="project" value="InterPro"/>
</dbReference>
<dbReference type="InterPro" id="IPR037231">
    <property type="entry name" value="NAP-like_sf"/>
</dbReference>
<evidence type="ECO:0000256" key="2">
    <source>
        <dbReference type="RuleBase" id="RU003876"/>
    </source>
</evidence>
<evidence type="ECO:0000256" key="1">
    <source>
        <dbReference type="ARBA" id="ARBA00009947"/>
    </source>
</evidence>
<dbReference type="STRING" id="312017.I7MIB2"/>
<organism evidence="4 5">
    <name type="scientific">Tetrahymena thermophila (strain SB210)</name>
    <dbReference type="NCBI Taxonomy" id="312017"/>
    <lineage>
        <taxon>Eukaryota</taxon>
        <taxon>Sar</taxon>
        <taxon>Alveolata</taxon>
        <taxon>Ciliophora</taxon>
        <taxon>Intramacronucleata</taxon>
        <taxon>Oligohymenophorea</taxon>
        <taxon>Hymenostomatida</taxon>
        <taxon>Tetrahymenina</taxon>
        <taxon>Tetrahymenidae</taxon>
        <taxon>Tetrahymena</taxon>
    </lineage>
</organism>
<reference evidence="5" key="1">
    <citation type="journal article" date="2006" name="PLoS Biol.">
        <title>Macronuclear genome sequence of the ciliate Tetrahymena thermophila, a model eukaryote.</title>
        <authorList>
            <person name="Eisen J.A."/>
            <person name="Coyne R.S."/>
            <person name="Wu M."/>
            <person name="Wu D."/>
            <person name="Thiagarajan M."/>
            <person name="Wortman J.R."/>
            <person name="Badger J.H."/>
            <person name="Ren Q."/>
            <person name="Amedeo P."/>
            <person name="Jones K.M."/>
            <person name="Tallon L.J."/>
            <person name="Delcher A.L."/>
            <person name="Salzberg S.L."/>
            <person name="Silva J.C."/>
            <person name="Haas B.J."/>
            <person name="Majoros W.H."/>
            <person name="Farzad M."/>
            <person name="Carlton J.M."/>
            <person name="Smith R.K. Jr."/>
            <person name="Garg J."/>
            <person name="Pearlman R.E."/>
            <person name="Karrer K.M."/>
            <person name="Sun L."/>
            <person name="Manning G."/>
            <person name="Elde N.C."/>
            <person name="Turkewitz A.P."/>
            <person name="Asai D.J."/>
            <person name="Wilkes D.E."/>
            <person name="Wang Y."/>
            <person name="Cai H."/>
            <person name="Collins K."/>
            <person name="Stewart B.A."/>
            <person name="Lee S.R."/>
            <person name="Wilamowska K."/>
            <person name="Weinberg Z."/>
            <person name="Ruzzo W.L."/>
            <person name="Wloga D."/>
            <person name="Gaertig J."/>
            <person name="Frankel J."/>
            <person name="Tsao C.-C."/>
            <person name="Gorovsky M.A."/>
            <person name="Keeling P.J."/>
            <person name="Waller R.F."/>
            <person name="Patron N.J."/>
            <person name="Cherry J.M."/>
            <person name="Stover N.A."/>
            <person name="Krieger C.J."/>
            <person name="del Toro C."/>
            <person name="Ryder H.F."/>
            <person name="Williamson S.C."/>
            <person name="Barbeau R.A."/>
            <person name="Hamilton E.P."/>
            <person name="Orias E."/>
        </authorList>
    </citation>
    <scope>NUCLEOTIDE SEQUENCE [LARGE SCALE GENOMIC DNA]</scope>
    <source>
        <strain evidence="5">SB210</strain>
    </source>
</reference>
<feature type="compositionally biased region" description="Acidic residues" evidence="3">
    <location>
        <begin position="300"/>
        <end position="312"/>
    </location>
</feature>
<dbReference type="Proteomes" id="UP000009168">
    <property type="component" value="Unassembled WGS sequence"/>
</dbReference>
<dbReference type="InterPro" id="IPR002164">
    <property type="entry name" value="NAP_family"/>
</dbReference>
<keyword evidence="5" id="KW-1185">Reference proteome</keyword>
<name>I7MIB2_TETTS</name>
<dbReference type="RefSeq" id="XP_001024488.1">
    <property type="nucleotide sequence ID" value="XM_001024488.3"/>
</dbReference>
<dbReference type="AlphaFoldDB" id="I7MIB2"/>
<dbReference type="PANTHER" id="PTHR11875">
    <property type="entry name" value="TESTIS-SPECIFIC Y-ENCODED PROTEIN"/>
    <property type="match status" value="1"/>
</dbReference>